<dbReference type="RefSeq" id="WP_204515585.1">
    <property type="nucleotide sequence ID" value="NZ_JAFBCP010000001.1"/>
</dbReference>
<feature type="transmembrane region" description="Helical" evidence="2">
    <location>
        <begin position="21"/>
        <end position="39"/>
    </location>
</feature>
<comment type="caution">
    <text evidence="3">The sequence shown here is derived from an EMBL/GenBank/DDBJ whole genome shotgun (WGS) entry which is preliminary data.</text>
</comment>
<keyword evidence="2" id="KW-1133">Transmembrane helix</keyword>
<keyword evidence="2" id="KW-0472">Membrane</keyword>
<dbReference type="Proteomes" id="UP000809290">
    <property type="component" value="Unassembled WGS sequence"/>
</dbReference>
<dbReference type="Gene3D" id="2.40.260.10">
    <property type="entry name" value="Sortase"/>
    <property type="match status" value="1"/>
</dbReference>
<evidence type="ECO:0000256" key="1">
    <source>
        <dbReference type="ARBA" id="ARBA00022801"/>
    </source>
</evidence>
<evidence type="ECO:0000256" key="2">
    <source>
        <dbReference type="SAM" id="Phobius"/>
    </source>
</evidence>
<evidence type="ECO:0000313" key="3">
    <source>
        <dbReference type="EMBL" id="MBM7816922.1"/>
    </source>
</evidence>
<gene>
    <name evidence="3" type="ORF">JOE56_001616</name>
</gene>
<keyword evidence="4" id="KW-1185">Reference proteome</keyword>
<dbReference type="NCBIfam" id="TIGR01076">
    <property type="entry name" value="sortase_fam"/>
    <property type="match status" value="1"/>
</dbReference>
<feature type="transmembrane region" description="Helical" evidence="2">
    <location>
        <begin position="268"/>
        <end position="288"/>
    </location>
</feature>
<dbReference type="GO" id="GO:0016787">
    <property type="term" value="F:hydrolase activity"/>
    <property type="evidence" value="ECO:0007669"/>
    <property type="project" value="UniProtKB-KW"/>
</dbReference>
<sequence>MGRHSSKRGGAKRKRLNANGYIALALVVVGLGVLLYPVVATQWNNFQQSRAASEYSKLEKHAPPEALNKAWDEAHAYNKELGQISVSDAWTTSDDQDSPEYKRYEEYLSVLDQTDAMGRIVIPSIGSDLPIYHGTSEKALTRGVGHLYGTDLPVGGKGDGEGRHAALSAHTGLQDATMWDNLDKVQKGDAFYIAVGGKKLKYLVDDIRVVEPSDTSSLKREEGKDLVTLITCTPYGINTHRLLLTGHQVPMDPSDDSVFDGSGVQWQWWMWAILAAAVLIVLLMIYWWRKSLRTANTGSEGEGAEVGAAGAVSVASAGGGSDE</sequence>
<dbReference type="CDD" id="cd05827">
    <property type="entry name" value="Sortase_C"/>
    <property type="match status" value="1"/>
</dbReference>
<proteinExistence type="predicted"/>
<dbReference type="InterPro" id="IPR042002">
    <property type="entry name" value="Sortase_C"/>
</dbReference>
<name>A0ABS2SKY3_9MICO</name>
<dbReference type="Pfam" id="PF04203">
    <property type="entry name" value="Sortase"/>
    <property type="match status" value="1"/>
</dbReference>
<protein>
    <submittedName>
        <fullName evidence="3">Sortase A</fullName>
        <ecNumber evidence="3">3.4.22.70</ecNumber>
    </submittedName>
</protein>
<organism evidence="3 4">
    <name type="scientific">Brevibacterium paucivorans</name>
    <dbReference type="NCBI Taxonomy" id="170994"/>
    <lineage>
        <taxon>Bacteria</taxon>
        <taxon>Bacillati</taxon>
        <taxon>Actinomycetota</taxon>
        <taxon>Actinomycetes</taxon>
        <taxon>Micrococcales</taxon>
        <taxon>Brevibacteriaceae</taxon>
        <taxon>Brevibacterium</taxon>
    </lineage>
</organism>
<reference evidence="3 4" key="1">
    <citation type="submission" date="2021-01" db="EMBL/GenBank/DDBJ databases">
        <title>Sequencing the genomes of 1000 actinobacteria strains.</title>
        <authorList>
            <person name="Klenk H.-P."/>
        </authorList>
    </citation>
    <scope>NUCLEOTIDE SEQUENCE [LARGE SCALE GENOMIC DNA]</scope>
    <source>
        <strain evidence="3 4">DSM 13657</strain>
    </source>
</reference>
<accession>A0ABS2SKY3</accession>
<dbReference type="InterPro" id="IPR023365">
    <property type="entry name" value="Sortase_dom-sf"/>
</dbReference>
<dbReference type="SUPFAM" id="SSF63817">
    <property type="entry name" value="Sortase"/>
    <property type="match status" value="1"/>
</dbReference>
<keyword evidence="1 3" id="KW-0378">Hydrolase</keyword>
<dbReference type="EMBL" id="JAFBCP010000001">
    <property type="protein sequence ID" value="MBM7816922.1"/>
    <property type="molecule type" value="Genomic_DNA"/>
</dbReference>
<keyword evidence="2" id="KW-0812">Transmembrane</keyword>
<dbReference type="NCBIfam" id="NF033745">
    <property type="entry name" value="class_C_sortase"/>
    <property type="match status" value="1"/>
</dbReference>
<evidence type="ECO:0000313" key="4">
    <source>
        <dbReference type="Proteomes" id="UP000809290"/>
    </source>
</evidence>
<dbReference type="InterPro" id="IPR005754">
    <property type="entry name" value="Sortase"/>
</dbReference>
<dbReference type="EC" id="3.4.22.70" evidence="3"/>